<protein>
    <submittedName>
        <fullName evidence="1">Uncharacterized protein</fullName>
    </submittedName>
</protein>
<dbReference type="AntiFam" id="ANF00010">
    <property type="entry name" value="tRNA translation"/>
</dbReference>
<dbReference type="EMBL" id="OGUS01000117">
    <property type="protein sequence ID" value="SPC13036.1"/>
    <property type="molecule type" value="Genomic_DNA"/>
</dbReference>
<dbReference type="Proteomes" id="UP000256862">
    <property type="component" value="Chromosome CO2235"/>
</dbReference>
<evidence type="ECO:0000313" key="1">
    <source>
        <dbReference type="EMBL" id="SPC13036.1"/>
    </source>
</evidence>
<comment type="caution">
    <text evidence="1">The sequence shown here is derived from an EMBL/GenBank/DDBJ whole genome shotgun (WGS) entry which is preliminary data.</text>
</comment>
<dbReference type="AlphaFoldDB" id="A0A375G4R6"/>
<organism evidence="1">
    <name type="scientific">Cupriavidus oxalaticus</name>
    <dbReference type="NCBI Taxonomy" id="96344"/>
    <lineage>
        <taxon>Bacteria</taxon>
        <taxon>Pseudomonadati</taxon>
        <taxon>Pseudomonadota</taxon>
        <taxon>Betaproteobacteria</taxon>
        <taxon>Burkholderiales</taxon>
        <taxon>Burkholderiaceae</taxon>
        <taxon>Cupriavidus</taxon>
    </lineage>
</organism>
<gene>
    <name evidence="1" type="ORF">CO2235_170159</name>
</gene>
<accession>A0A375G4R6</accession>
<reference evidence="1" key="1">
    <citation type="submission" date="2018-01" db="EMBL/GenBank/DDBJ databases">
        <authorList>
            <person name="Clerissi C."/>
        </authorList>
    </citation>
    <scope>NUCLEOTIDE SEQUENCE</scope>
    <source>
        <strain evidence="1">Cupriavidus oxalaticus LMG 2235</strain>
    </source>
</reference>
<proteinExistence type="predicted"/>
<sequence length="65" mass="6926">MASLETVVKSSENNASCSKWQYHGAIAQLGERLHGMQEVSGSIPLSSTKIQVASSQYRVAPDGTC</sequence>
<name>A0A375G4R6_9BURK</name>